<reference evidence="3 4" key="1">
    <citation type="submission" date="2020-07" db="EMBL/GenBank/DDBJ databases">
        <title>Sequencing the genomes of 1000 actinobacteria strains.</title>
        <authorList>
            <person name="Klenk H.-P."/>
        </authorList>
    </citation>
    <scope>NUCLEOTIDE SEQUENCE [LARGE SCALE GENOMIC DNA]</scope>
    <source>
        <strain evidence="3 4">DSM 103833</strain>
    </source>
</reference>
<keyword evidence="2" id="KW-0472">Membrane</keyword>
<dbReference type="RefSeq" id="WP_179669929.1">
    <property type="nucleotide sequence ID" value="NZ_JACCFP010000001.1"/>
</dbReference>
<dbReference type="Proteomes" id="UP000530424">
    <property type="component" value="Unassembled WGS sequence"/>
</dbReference>
<keyword evidence="2" id="KW-1133">Transmembrane helix</keyword>
<feature type="transmembrane region" description="Helical" evidence="2">
    <location>
        <begin position="148"/>
        <end position="170"/>
    </location>
</feature>
<protein>
    <submittedName>
        <fullName evidence="3">Uncharacterized protein</fullName>
    </submittedName>
</protein>
<accession>A0A853C7V7</accession>
<proteinExistence type="predicted"/>
<evidence type="ECO:0000256" key="2">
    <source>
        <dbReference type="SAM" id="Phobius"/>
    </source>
</evidence>
<feature type="region of interest" description="Disordered" evidence="1">
    <location>
        <begin position="1"/>
        <end position="23"/>
    </location>
</feature>
<evidence type="ECO:0000313" key="3">
    <source>
        <dbReference type="EMBL" id="NYJ03654.1"/>
    </source>
</evidence>
<feature type="transmembrane region" description="Helical" evidence="2">
    <location>
        <begin position="36"/>
        <end position="54"/>
    </location>
</feature>
<keyword evidence="4" id="KW-1185">Reference proteome</keyword>
<feature type="transmembrane region" description="Helical" evidence="2">
    <location>
        <begin position="66"/>
        <end position="85"/>
    </location>
</feature>
<evidence type="ECO:0000313" key="4">
    <source>
        <dbReference type="Proteomes" id="UP000530424"/>
    </source>
</evidence>
<sequence>MDQRSATDSRQAAPRAQDRGGLGPVGLTGRFPLTDLPTGVLLLLVAVGLPRTVLADLDVVAPESGLLYYVLALAPFAIWLAVAVVRRSRRPFADFAVLGAVYGLSLIAVHLALWDAAAGYGNRPPAGAVDFAGQFSGGWYDVALRAHVSAVALLIGVGSGLAVALVAVIARAWRTRRGRWAG</sequence>
<name>A0A853C7V7_9ACTN</name>
<comment type="caution">
    <text evidence="3">The sequence shown here is derived from an EMBL/GenBank/DDBJ whole genome shotgun (WGS) entry which is preliminary data.</text>
</comment>
<evidence type="ECO:0000256" key="1">
    <source>
        <dbReference type="SAM" id="MobiDB-lite"/>
    </source>
</evidence>
<dbReference type="AlphaFoldDB" id="A0A853C7V7"/>
<feature type="transmembrane region" description="Helical" evidence="2">
    <location>
        <begin position="92"/>
        <end position="114"/>
    </location>
</feature>
<gene>
    <name evidence="3" type="ORF">HNR19_004352</name>
</gene>
<dbReference type="EMBL" id="JACCFP010000001">
    <property type="protein sequence ID" value="NYJ03654.1"/>
    <property type="molecule type" value="Genomic_DNA"/>
</dbReference>
<organism evidence="3 4">
    <name type="scientific">Nocardioides thalensis</name>
    <dbReference type="NCBI Taxonomy" id="1914755"/>
    <lineage>
        <taxon>Bacteria</taxon>
        <taxon>Bacillati</taxon>
        <taxon>Actinomycetota</taxon>
        <taxon>Actinomycetes</taxon>
        <taxon>Propionibacteriales</taxon>
        <taxon>Nocardioidaceae</taxon>
        <taxon>Nocardioides</taxon>
    </lineage>
</organism>
<keyword evidence="2" id="KW-0812">Transmembrane</keyword>